<dbReference type="InterPro" id="IPR013785">
    <property type="entry name" value="Aldolase_TIM"/>
</dbReference>
<dbReference type="InterPro" id="IPR014732">
    <property type="entry name" value="OMPdecase"/>
</dbReference>
<dbReference type="NCBIfam" id="TIGR01740">
    <property type="entry name" value="pyrF"/>
    <property type="match status" value="1"/>
</dbReference>
<comment type="subunit">
    <text evidence="6">Homodimer.</text>
</comment>
<feature type="binding site" evidence="6 8">
    <location>
        <position position="193"/>
    </location>
    <ligand>
        <name>substrate</name>
    </ligand>
</feature>
<dbReference type="SUPFAM" id="SSF51366">
    <property type="entry name" value="Ribulose-phoshate binding barrel"/>
    <property type="match status" value="1"/>
</dbReference>
<comment type="function">
    <text evidence="1 6">Catalyzes the decarboxylation of orotidine 5'-monophosphate (OMP) to uridine 5'-monophosphate (UMP).</text>
</comment>
<evidence type="ECO:0000256" key="1">
    <source>
        <dbReference type="ARBA" id="ARBA00002356"/>
    </source>
</evidence>
<feature type="binding site" evidence="6 8">
    <location>
        <position position="213"/>
    </location>
    <ligand>
        <name>substrate</name>
    </ligand>
</feature>
<feature type="active site" description="For OMPdecase activity" evidence="7">
    <location>
        <position position="60"/>
    </location>
</feature>
<reference evidence="10" key="1">
    <citation type="journal article" date="2020" name="mSystems">
        <title>Genome- and Community-Level Interaction Insights into Carbon Utilization and Element Cycling Functions of Hydrothermarchaeota in Hydrothermal Sediment.</title>
        <authorList>
            <person name="Zhou Z."/>
            <person name="Liu Y."/>
            <person name="Xu W."/>
            <person name="Pan J."/>
            <person name="Luo Z.H."/>
            <person name="Li M."/>
        </authorList>
    </citation>
    <scope>NUCLEOTIDE SEQUENCE [LARGE SCALE GENOMIC DNA]</scope>
    <source>
        <strain evidence="10">SpSt-914</strain>
    </source>
</reference>
<dbReference type="Pfam" id="PF00215">
    <property type="entry name" value="OMPdecase"/>
    <property type="match status" value="1"/>
</dbReference>
<evidence type="ECO:0000313" key="10">
    <source>
        <dbReference type="EMBL" id="HGD13822.1"/>
    </source>
</evidence>
<feature type="binding site" evidence="6">
    <location>
        <begin position="58"/>
        <end position="67"/>
    </location>
    <ligand>
        <name>substrate</name>
    </ligand>
</feature>
<dbReference type="UniPathway" id="UPA00070">
    <property type="reaction ID" value="UER00120"/>
</dbReference>
<keyword evidence="5 6" id="KW-0456">Lyase</keyword>
<comment type="catalytic activity">
    <reaction evidence="6">
        <text>orotidine 5'-phosphate + H(+) = UMP + CO2</text>
        <dbReference type="Rhea" id="RHEA:11596"/>
        <dbReference type="ChEBI" id="CHEBI:15378"/>
        <dbReference type="ChEBI" id="CHEBI:16526"/>
        <dbReference type="ChEBI" id="CHEBI:57538"/>
        <dbReference type="ChEBI" id="CHEBI:57865"/>
        <dbReference type="EC" id="4.1.1.23"/>
    </reaction>
</comment>
<feature type="binding site" evidence="6 8">
    <location>
        <position position="184"/>
    </location>
    <ligand>
        <name>substrate</name>
    </ligand>
</feature>
<feature type="binding site" evidence="6 8">
    <location>
        <position position="31"/>
    </location>
    <ligand>
        <name>substrate</name>
    </ligand>
</feature>
<dbReference type="GO" id="GO:0006207">
    <property type="term" value="P:'de novo' pyrimidine nucleobase biosynthetic process"/>
    <property type="evidence" value="ECO:0007669"/>
    <property type="project" value="InterPro"/>
</dbReference>
<dbReference type="CDD" id="cd04725">
    <property type="entry name" value="OMP_decarboxylase_like"/>
    <property type="match status" value="1"/>
</dbReference>
<evidence type="ECO:0000256" key="4">
    <source>
        <dbReference type="ARBA" id="ARBA00022975"/>
    </source>
</evidence>
<dbReference type="InterPro" id="IPR047596">
    <property type="entry name" value="OMPdecase_bac"/>
</dbReference>
<keyword evidence="4 6" id="KW-0665">Pyrimidine biosynthesis</keyword>
<comment type="pathway">
    <text evidence="2 6">Pyrimidine metabolism; UMP biosynthesis via de novo pathway; UMP from orotate: step 2/2.</text>
</comment>
<dbReference type="GO" id="GO:0044205">
    <property type="term" value="P:'de novo' UMP biosynthetic process"/>
    <property type="evidence" value="ECO:0007669"/>
    <property type="project" value="UniProtKB-UniRule"/>
</dbReference>
<feature type="domain" description="Orotidine 5'-phosphate decarboxylase" evidence="9">
    <location>
        <begin position="3"/>
        <end position="229"/>
    </location>
</feature>
<feature type="binding site" evidence="6 8">
    <location>
        <position position="122"/>
    </location>
    <ligand>
        <name>substrate</name>
    </ligand>
</feature>
<evidence type="ECO:0000256" key="5">
    <source>
        <dbReference type="ARBA" id="ARBA00023239"/>
    </source>
</evidence>
<evidence type="ECO:0000256" key="6">
    <source>
        <dbReference type="HAMAP-Rule" id="MF_01200"/>
    </source>
</evidence>
<feature type="binding site" evidence="6 8">
    <location>
        <position position="214"/>
    </location>
    <ligand>
        <name>substrate</name>
    </ligand>
</feature>
<comment type="caution">
    <text evidence="6">Lacks conserved residue(s) required for the propagation of feature annotation.</text>
</comment>
<dbReference type="PANTHER" id="PTHR32119:SF2">
    <property type="entry name" value="OROTIDINE 5'-PHOSPHATE DECARBOXYLASE"/>
    <property type="match status" value="1"/>
</dbReference>
<feature type="active site" description="For OMPdecase activity" evidence="7">
    <location>
        <position position="63"/>
    </location>
</feature>
<dbReference type="AlphaFoldDB" id="A0A7V3PUS8"/>
<comment type="caution">
    <text evidence="10">The sequence shown here is derived from an EMBL/GenBank/DDBJ whole genome shotgun (WGS) entry which is preliminary data.</text>
</comment>
<evidence type="ECO:0000259" key="9">
    <source>
        <dbReference type="SMART" id="SM00934"/>
    </source>
</evidence>
<protein>
    <recommendedName>
        <fullName evidence="6">Orotidine 5'-phosphate decarboxylase</fullName>
        <ecNumber evidence="6">4.1.1.23</ecNumber>
    </recommendedName>
    <alternativeName>
        <fullName evidence="6">OMP decarboxylase</fullName>
        <shortName evidence="6">OMPDCase</shortName>
        <shortName evidence="6">OMPdecase</shortName>
    </alternativeName>
</protein>
<keyword evidence="3 6" id="KW-0210">Decarboxylase</keyword>
<feature type="active site" description="Proton donor" evidence="6">
    <location>
        <position position="60"/>
    </location>
</feature>
<evidence type="ECO:0000256" key="8">
    <source>
        <dbReference type="PIRSR" id="PIRSR614732-2"/>
    </source>
</evidence>
<dbReference type="GO" id="GO:0005829">
    <property type="term" value="C:cytosol"/>
    <property type="evidence" value="ECO:0007669"/>
    <property type="project" value="TreeGrafter"/>
</dbReference>
<dbReference type="InterPro" id="IPR011060">
    <property type="entry name" value="RibuloseP-bd_barrel"/>
</dbReference>
<accession>A0A7V3PUS8</accession>
<dbReference type="InterPro" id="IPR001754">
    <property type="entry name" value="OMPdeCOase_dom"/>
</dbReference>
<organism evidence="10">
    <name type="scientific">candidate division WOR-3 bacterium</name>
    <dbReference type="NCBI Taxonomy" id="2052148"/>
    <lineage>
        <taxon>Bacteria</taxon>
        <taxon>Bacteria division WOR-3</taxon>
    </lineage>
</organism>
<evidence type="ECO:0000256" key="3">
    <source>
        <dbReference type="ARBA" id="ARBA00022793"/>
    </source>
</evidence>
<name>A0A7V3PUS8_UNCW3</name>
<sequence>MTKLILALNVEDTSKARKLLDQIGTEVDLFKIGIDLWVKGGPELAKDFIRQGIGVFLDLKFCDIPSVVAKAVTAASELGVKMLTVNALGGAEMLFAASKAAKLTAEKTDQEKPMILAVTVLTSLDRTALQQVTGCPQEIESRVVALAELAQSMGCDGVVASPKEIRLLKKRCGPKFIVVTPGIRLKAKEGDDQQRFLTPQEAAAAGADYIVVGRPIYEAPDPISVIKDIRRQIGGWV</sequence>
<dbReference type="Gene3D" id="3.20.20.70">
    <property type="entry name" value="Aldolase class I"/>
    <property type="match status" value="1"/>
</dbReference>
<dbReference type="EC" id="4.1.1.23" evidence="6"/>
<evidence type="ECO:0000256" key="7">
    <source>
        <dbReference type="PIRSR" id="PIRSR614732-1"/>
    </source>
</evidence>
<dbReference type="GO" id="GO:0004590">
    <property type="term" value="F:orotidine-5'-phosphate decarboxylase activity"/>
    <property type="evidence" value="ECO:0007669"/>
    <property type="project" value="UniProtKB-UniRule"/>
</dbReference>
<comment type="similarity">
    <text evidence="6">Belongs to the OMP decarboxylase family. Type 1 subfamily.</text>
</comment>
<feature type="active site" description="For OMPdecase activity" evidence="7">
    <location>
        <position position="58"/>
    </location>
</feature>
<evidence type="ECO:0000256" key="2">
    <source>
        <dbReference type="ARBA" id="ARBA00004861"/>
    </source>
</evidence>
<gene>
    <name evidence="6" type="primary">pyrF</name>
    <name evidence="10" type="ORF">ENX16_07090</name>
</gene>
<dbReference type="EMBL" id="DTMZ01000177">
    <property type="protein sequence ID" value="HGD13822.1"/>
    <property type="molecule type" value="Genomic_DNA"/>
</dbReference>
<dbReference type="HAMAP" id="MF_01200_B">
    <property type="entry name" value="OMPdecase_type1_B"/>
    <property type="match status" value="1"/>
</dbReference>
<dbReference type="NCBIfam" id="NF001273">
    <property type="entry name" value="PRK00230.1"/>
    <property type="match status" value="1"/>
</dbReference>
<dbReference type="PANTHER" id="PTHR32119">
    <property type="entry name" value="OROTIDINE 5'-PHOSPHATE DECARBOXYLASE"/>
    <property type="match status" value="1"/>
</dbReference>
<proteinExistence type="inferred from homology"/>
<dbReference type="SMART" id="SM00934">
    <property type="entry name" value="OMPdecase"/>
    <property type="match status" value="1"/>
</dbReference>